<dbReference type="Gene3D" id="2.60.120.200">
    <property type="match status" value="1"/>
</dbReference>
<sequence>MVLRRATPEETRNKGDLPMRFQWLNEPATWSGDQSRLVLTTDAETDFWQTTFYGFRRNSGHAWIAPVAGDFTLEARVTGRYETLYDQAGLMLYLDERNWIKTGIEYTDGMMHFSVVVTRQVSDWSVIPLPDATPQDELRVRLTRHGTSVRVQYAIGRADWRMARLAPFQDTDAQAGVMACSPQRAGFTATFRDISIGPAIPRQLHAD</sequence>
<reference evidence="2" key="1">
    <citation type="journal article" date="2019" name="Int. J. Syst. Evol. Microbiol.">
        <title>The Global Catalogue of Microorganisms (GCM) 10K type strain sequencing project: providing services to taxonomists for standard genome sequencing and annotation.</title>
        <authorList>
            <consortium name="The Broad Institute Genomics Platform"/>
            <consortium name="The Broad Institute Genome Sequencing Center for Infectious Disease"/>
            <person name="Wu L."/>
            <person name="Ma J."/>
        </authorList>
    </citation>
    <scope>NUCLEOTIDE SEQUENCE [LARGE SCALE GENOMIC DNA]</scope>
    <source>
        <strain evidence="2">CCUG 56029</strain>
    </source>
</reference>
<dbReference type="Proteomes" id="UP001597213">
    <property type="component" value="Unassembled WGS sequence"/>
</dbReference>
<dbReference type="EMBL" id="JBHUEN010000031">
    <property type="protein sequence ID" value="MFD1882288.1"/>
    <property type="molecule type" value="Genomic_DNA"/>
</dbReference>
<gene>
    <name evidence="1" type="ORF">ACFSCT_11245</name>
</gene>
<dbReference type="InterPro" id="IPR009784">
    <property type="entry name" value="DUF1349"/>
</dbReference>
<evidence type="ECO:0000313" key="1">
    <source>
        <dbReference type="EMBL" id="MFD1882288.1"/>
    </source>
</evidence>
<dbReference type="Pfam" id="PF07081">
    <property type="entry name" value="DUF1349"/>
    <property type="match status" value="1"/>
</dbReference>
<accession>A0ABW4R9E3</accession>
<dbReference type="RefSeq" id="WP_379142792.1">
    <property type="nucleotide sequence ID" value="NZ_JBHUEN010000031.1"/>
</dbReference>
<dbReference type="InterPro" id="IPR015987">
    <property type="entry name" value="UCP022704"/>
</dbReference>
<dbReference type="InterPro" id="IPR013320">
    <property type="entry name" value="ConA-like_dom_sf"/>
</dbReference>
<proteinExistence type="predicted"/>
<evidence type="ECO:0000313" key="2">
    <source>
        <dbReference type="Proteomes" id="UP001597213"/>
    </source>
</evidence>
<keyword evidence="2" id="KW-1185">Reference proteome</keyword>
<dbReference type="PANTHER" id="PTHR35332">
    <property type="entry name" value="REGULATION OF ENOLASE PROTEIN 1"/>
    <property type="match status" value="1"/>
</dbReference>
<dbReference type="SUPFAM" id="SSF49899">
    <property type="entry name" value="Concanavalin A-like lectins/glucanases"/>
    <property type="match status" value="1"/>
</dbReference>
<organism evidence="1 2">
    <name type="scientific">Paracoccus pacificus</name>
    <dbReference type="NCBI Taxonomy" id="1463598"/>
    <lineage>
        <taxon>Bacteria</taxon>
        <taxon>Pseudomonadati</taxon>
        <taxon>Pseudomonadota</taxon>
        <taxon>Alphaproteobacteria</taxon>
        <taxon>Rhodobacterales</taxon>
        <taxon>Paracoccaceae</taxon>
        <taxon>Paracoccus</taxon>
    </lineage>
</organism>
<dbReference type="PIRSF" id="PIRSF022704">
    <property type="entry name" value="UCP022704"/>
    <property type="match status" value="1"/>
</dbReference>
<comment type="caution">
    <text evidence="1">The sequence shown here is derived from an EMBL/GenBank/DDBJ whole genome shotgun (WGS) entry which is preliminary data.</text>
</comment>
<name>A0ABW4R9E3_9RHOB</name>
<protein>
    <submittedName>
        <fullName evidence="1">DUF1349 domain-containing protein</fullName>
    </submittedName>
</protein>
<dbReference type="PANTHER" id="PTHR35332:SF2">
    <property type="entry name" value="REGULATION OF ENOLASE PROTEIN 1"/>
    <property type="match status" value="1"/>
</dbReference>